<evidence type="ECO:0000313" key="1">
    <source>
        <dbReference type="EMBL" id="KGG95016.1"/>
    </source>
</evidence>
<gene>
    <name evidence="1" type="ORF">P245_07090</name>
    <name evidence="2" type="ORF">P608_03235</name>
</gene>
<evidence type="ECO:0000313" key="2">
    <source>
        <dbReference type="EMBL" id="KGH20012.1"/>
    </source>
</evidence>
<evidence type="ECO:0000313" key="4">
    <source>
        <dbReference type="Proteomes" id="UP000029567"/>
    </source>
</evidence>
<protein>
    <submittedName>
        <fullName evidence="2">Uncharacterized protein</fullName>
    </submittedName>
</protein>
<proteinExistence type="predicted"/>
<comment type="caution">
    <text evidence="2">The sequence shown here is derived from an EMBL/GenBank/DDBJ whole genome shotgun (WGS) entry which is preliminary data.</text>
</comment>
<dbReference type="EMBL" id="AWTP01000024">
    <property type="protein sequence ID" value="KGH20012.1"/>
    <property type="molecule type" value="Genomic_DNA"/>
</dbReference>
<organism evidence="2 3">
    <name type="scientific">Comamonas thiooxydans</name>
    <dbReference type="NCBI Taxonomy" id="363952"/>
    <lineage>
        <taxon>Bacteria</taxon>
        <taxon>Pseudomonadati</taxon>
        <taxon>Pseudomonadota</taxon>
        <taxon>Betaproteobacteria</taxon>
        <taxon>Burkholderiales</taxon>
        <taxon>Comamonadaceae</taxon>
        <taxon>Comamonas</taxon>
    </lineage>
</organism>
<reference evidence="3 4" key="1">
    <citation type="submission" date="2013-09" db="EMBL/GenBank/DDBJ databases">
        <title>High correlation between genotypes and phenotypes of environmental bacteria Comamonas testosteroni strains.</title>
        <authorList>
            <person name="Liu L."/>
            <person name="Zhu W."/>
            <person name="Xia X."/>
            <person name="Xu B."/>
            <person name="Luo M."/>
            <person name="Wang G."/>
        </authorList>
    </citation>
    <scope>NUCLEOTIDE SEQUENCE [LARGE SCALE GENOMIC DNA]</scope>
    <source>
        <strain evidence="2 3">DF2</strain>
        <strain evidence="1 4">JL14</strain>
    </source>
</reference>
<evidence type="ECO:0000313" key="3">
    <source>
        <dbReference type="Proteomes" id="UP000029549"/>
    </source>
</evidence>
<dbReference type="AlphaFoldDB" id="A0A0E3C677"/>
<sequence length="38" mass="4618">MQKSSLVIFGPWPEWLGSADWMFLESMHEVKWLFLMYP</sequence>
<dbReference type="EMBL" id="AWTN01000064">
    <property type="protein sequence ID" value="KGG95016.1"/>
    <property type="molecule type" value="Genomic_DNA"/>
</dbReference>
<dbReference type="Proteomes" id="UP000029567">
    <property type="component" value="Unassembled WGS sequence"/>
</dbReference>
<keyword evidence="3" id="KW-1185">Reference proteome</keyword>
<name>A0A0E3C677_9BURK</name>
<dbReference type="Proteomes" id="UP000029549">
    <property type="component" value="Unassembled WGS sequence"/>
</dbReference>
<accession>A0A0E3C677</accession>